<evidence type="ECO:0000313" key="8">
    <source>
        <dbReference type="EMBL" id="RJF73304.1"/>
    </source>
</evidence>
<keyword evidence="5 8" id="KW-0808">Transferase</keyword>
<dbReference type="GO" id="GO:0047536">
    <property type="term" value="F:2-aminoadipate transaminase activity"/>
    <property type="evidence" value="ECO:0007669"/>
    <property type="project" value="TreeGrafter"/>
</dbReference>
<keyword evidence="4 8" id="KW-0032">Aminotransferase</keyword>
<evidence type="ECO:0000313" key="9">
    <source>
        <dbReference type="Proteomes" id="UP000286287"/>
    </source>
</evidence>
<evidence type="ECO:0000256" key="6">
    <source>
        <dbReference type="ARBA" id="ARBA00022898"/>
    </source>
</evidence>
<keyword evidence="6" id="KW-0663">Pyridoxal phosphate</keyword>
<evidence type="ECO:0000256" key="1">
    <source>
        <dbReference type="ARBA" id="ARBA00001933"/>
    </source>
</evidence>
<name>A0A418VAZ6_9DEIO</name>
<dbReference type="PANTHER" id="PTHR42858">
    <property type="entry name" value="AMINOTRANSFERASE"/>
    <property type="match status" value="1"/>
</dbReference>
<dbReference type="InterPro" id="IPR004839">
    <property type="entry name" value="Aminotransferase_I/II_large"/>
</dbReference>
<comment type="similarity">
    <text evidence="2">Belongs to the class-I pyridoxal-phosphate-dependent aminotransferase family.</text>
</comment>
<dbReference type="GO" id="GO:0030170">
    <property type="term" value="F:pyridoxal phosphate binding"/>
    <property type="evidence" value="ECO:0007669"/>
    <property type="project" value="InterPro"/>
</dbReference>
<dbReference type="Gene3D" id="3.40.640.10">
    <property type="entry name" value="Type I PLP-dependent aspartate aminotransferase-like (Major domain)"/>
    <property type="match status" value="1"/>
</dbReference>
<dbReference type="EMBL" id="QYUJ01000014">
    <property type="protein sequence ID" value="RJF73304.1"/>
    <property type="molecule type" value="Genomic_DNA"/>
</dbReference>
<reference evidence="8 9" key="1">
    <citation type="submission" date="2018-09" db="EMBL/GenBank/DDBJ databases">
        <authorList>
            <person name="Zhu H."/>
        </authorList>
    </citation>
    <scope>NUCLEOTIDE SEQUENCE [LARGE SCALE GENOMIC DNA]</scope>
    <source>
        <strain evidence="8 9">K2S05-167</strain>
    </source>
</reference>
<dbReference type="Pfam" id="PF00155">
    <property type="entry name" value="Aminotran_1_2"/>
    <property type="match status" value="1"/>
</dbReference>
<evidence type="ECO:0000256" key="3">
    <source>
        <dbReference type="ARBA" id="ARBA00011738"/>
    </source>
</evidence>
<comment type="cofactor">
    <cofactor evidence="1">
        <name>pyridoxal 5'-phosphate</name>
        <dbReference type="ChEBI" id="CHEBI:597326"/>
    </cofactor>
</comment>
<dbReference type="InterPro" id="IPR015422">
    <property type="entry name" value="PyrdxlP-dep_Trfase_small"/>
</dbReference>
<protein>
    <submittedName>
        <fullName evidence="8">PLP-dependent aminotransferase family protein</fullName>
    </submittedName>
</protein>
<dbReference type="InterPro" id="IPR015421">
    <property type="entry name" value="PyrdxlP-dep_Trfase_major"/>
</dbReference>
<evidence type="ECO:0000259" key="7">
    <source>
        <dbReference type="Pfam" id="PF00155"/>
    </source>
</evidence>
<evidence type="ECO:0000256" key="4">
    <source>
        <dbReference type="ARBA" id="ARBA00022576"/>
    </source>
</evidence>
<dbReference type="OrthoDB" id="9802328at2"/>
<comment type="caution">
    <text evidence="8">The sequence shown here is derived from an EMBL/GenBank/DDBJ whole genome shotgun (WGS) entry which is preliminary data.</text>
</comment>
<dbReference type="AlphaFoldDB" id="A0A418VAZ6"/>
<evidence type="ECO:0000256" key="5">
    <source>
        <dbReference type="ARBA" id="ARBA00022679"/>
    </source>
</evidence>
<comment type="subunit">
    <text evidence="3">Homodimer.</text>
</comment>
<dbReference type="RefSeq" id="WP_119766038.1">
    <property type="nucleotide sequence ID" value="NZ_QYUJ01000014.1"/>
</dbReference>
<dbReference type="Proteomes" id="UP000286287">
    <property type="component" value="Unassembled WGS sequence"/>
</dbReference>
<organism evidence="8 9">
    <name type="scientific">Deinococcus cavernae</name>
    <dbReference type="NCBI Taxonomy" id="2320857"/>
    <lineage>
        <taxon>Bacteria</taxon>
        <taxon>Thermotogati</taxon>
        <taxon>Deinococcota</taxon>
        <taxon>Deinococci</taxon>
        <taxon>Deinococcales</taxon>
        <taxon>Deinococcaceae</taxon>
        <taxon>Deinococcus</taxon>
    </lineage>
</organism>
<gene>
    <name evidence="8" type="ORF">D3875_18850</name>
</gene>
<dbReference type="InterPro" id="IPR015424">
    <property type="entry name" value="PyrdxlP-dep_Trfase"/>
</dbReference>
<keyword evidence="9" id="KW-1185">Reference proteome</keyword>
<sequence length="390" mass="43296">MLKTAQTTLTEGVINLAVGHPSLPMLPLREMEQAAAHRFAQGDAEFLQYGFEWGDGFLRTELAAFLTREYSLNQEDGLPVQAEDLFISGGVSQALDLICAMLTEPGDTIIVEDPTYFFASGIFRNHRLNIRTAPVDGHGLNVDALEKLVQQHRPKLVYTIPTHQNPSGVTLSEERREKLVQLAQQHDFYIMADEVYHLLTFDGTPPRSFSAWVAAQGEGGRVLSLGSFSKILAPGTRLGWIHAPSALLERLAQNGMIISGGGFSPLGSGLIRSMLELNLLSPYIQKLRDTFRRRAHVLADALDDLRPLGSQFQRPHGGYFIWVTLPEGLNSDDLLTAALERGVRFQPGNLFSPDGTQGNNLRLCFAFYEEDDLREGVQRLGQAIRAMRRL</sequence>
<dbReference type="SUPFAM" id="SSF53383">
    <property type="entry name" value="PLP-dependent transferases"/>
    <property type="match status" value="1"/>
</dbReference>
<dbReference type="PANTHER" id="PTHR42858:SF1">
    <property type="entry name" value="LD15494P"/>
    <property type="match status" value="1"/>
</dbReference>
<dbReference type="Gene3D" id="3.90.1150.10">
    <property type="entry name" value="Aspartate Aminotransferase, domain 1"/>
    <property type="match status" value="1"/>
</dbReference>
<accession>A0A418VAZ6</accession>
<evidence type="ECO:0000256" key="2">
    <source>
        <dbReference type="ARBA" id="ARBA00007441"/>
    </source>
</evidence>
<proteinExistence type="inferred from homology"/>
<dbReference type="FunFam" id="3.40.640.10:FF:000053">
    <property type="entry name" value="Aminotransferase, class I"/>
    <property type="match status" value="1"/>
</dbReference>
<feature type="domain" description="Aminotransferase class I/classII large" evidence="7">
    <location>
        <begin position="12"/>
        <end position="380"/>
    </location>
</feature>
<dbReference type="CDD" id="cd00609">
    <property type="entry name" value="AAT_like"/>
    <property type="match status" value="1"/>
</dbReference>